<comment type="caution">
    <text evidence="3">The sequence shown here is derived from an EMBL/GenBank/DDBJ whole genome shotgun (WGS) entry which is preliminary data.</text>
</comment>
<feature type="transmembrane region" description="Helical" evidence="1">
    <location>
        <begin position="61"/>
        <end position="77"/>
    </location>
</feature>
<feature type="transmembrane region" description="Helical" evidence="1">
    <location>
        <begin position="89"/>
        <end position="118"/>
    </location>
</feature>
<dbReference type="Gene3D" id="1.20.120.1220">
    <property type="match status" value="1"/>
</dbReference>
<evidence type="ECO:0000259" key="2">
    <source>
        <dbReference type="Pfam" id="PF01478"/>
    </source>
</evidence>
<organism evidence="3 4">
    <name type="scientific">Ohessyouella blattaphilus</name>
    <dbReference type="NCBI Taxonomy" id="2949333"/>
    <lineage>
        <taxon>Bacteria</taxon>
        <taxon>Bacillati</taxon>
        <taxon>Bacillota</taxon>
        <taxon>Clostridia</taxon>
        <taxon>Lachnospirales</taxon>
        <taxon>Lachnospiraceae</taxon>
        <taxon>Ohessyouella</taxon>
    </lineage>
</organism>
<keyword evidence="1" id="KW-1133">Transmembrane helix</keyword>
<feature type="transmembrane region" description="Helical" evidence="1">
    <location>
        <begin position="28"/>
        <end position="49"/>
    </location>
</feature>
<dbReference type="Pfam" id="PF01478">
    <property type="entry name" value="Peptidase_A24"/>
    <property type="match status" value="1"/>
</dbReference>
<gene>
    <name evidence="3" type="ORF">NK118_07135</name>
</gene>
<dbReference type="EMBL" id="JAMZFV010000008">
    <property type="protein sequence ID" value="MCP1110021.1"/>
    <property type="molecule type" value="Genomic_DNA"/>
</dbReference>
<dbReference type="Proteomes" id="UP001523565">
    <property type="component" value="Unassembled WGS sequence"/>
</dbReference>
<keyword evidence="1" id="KW-0472">Membrane</keyword>
<keyword evidence="3" id="KW-0378">Hydrolase</keyword>
<sequence length="139" mass="15637">MWLITIKRCLILGYLGYHAYHDIKSQRLYLNTLIGGGLLVTAITLLIGLRQAPVWQLRRTASGVVVFIAFLLISRYTEEKIGYADSLIIGFLALALGALDVILMVIISCLFIALWCVITKRKEAPYLPFLLASYLLVMF</sequence>
<evidence type="ECO:0000256" key="1">
    <source>
        <dbReference type="SAM" id="Phobius"/>
    </source>
</evidence>
<accession>A0ABT1EH48</accession>
<protein>
    <submittedName>
        <fullName evidence="3">Prepilin peptidase</fullName>
        <ecNumber evidence="3">3.4.23.43</ecNumber>
    </submittedName>
</protein>
<dbReference type="InterPro" id="IPR000045">
    <property type="entry name" value="Prepilin_IV_endopep_pep"/>
</dbReference>
<keyword evidence="1" id="KW-0812">Transmembrane</keyword>
<keyword evidence="4" id="KW-1185">Reference proteome</keyword>
<reference evidence="3 4" key="1">
    <citation type="journal article" date="2022" name="Genome Biol. Evol.">
        <title>Host diet, physiology and behaviors set the stage for Lachnospiraceae cladogenesis.</title>
        <authorList>
            <person name="Vera-Ponce De Leon A."/>
            <person name="Schneider M."/>
            <person name="Jahnes B.C."/>
            <person name="Sadowski V."/>
            <person name="Camuy-Velez L.A."/>
            <person name="Duan J."/>
            <person name="Sabree Z.L."/>
        </authorList>
    </citation>
    <scope>NUCLEOTIDE SEQUENCE [LARGE SCALE GENOMIC DNA]</scope>
    <source>
        <strain evidence="3 4">PAL227</strain>
    </source>
</reference>
<feature type="domain" description="Prepilin type IV endopeptidase peptidase" evidence="2">
    <location>
        <begin position="10"/>
        <end position="116"/>
    </location>
</feature>
<proteinExistence type="predicted"/>
<dbReference type="RefSeq" id="WP_262068902.1">
    <property type="nucleotide sequence ID" value="NZ_JAMXOC010000008.1"/>
</dbReference>
<name>A0ABT1EH48_9FIRM</name>
<dbReference type="EC" id="3.4.23.43" evidence="3"/>
<evidence type="ECO:0000313" key="4">
    <source>
        <dbReference type="Proteomes" id="UP001523565"/>
    </source>
</evidence>
<dbReference type="GO" id="GO:0004190">
    <property type="term" value="F:aspartic-type endopeptidase activity"/>
    <property type="evidence" value="ECO:0007669"/>
    <property type="project" value="UniProtKB-EC"/>
</dbReference>
<evidence type="ECO:0000313" key="3">
    <source>
        <dbReference type="EMBL" id="MCP1110021.1"/>
    </source>
</evidence>